<dbReference type="EMBL" id="ASPP01012057">
    <property type="protein sequence ID" value="ETO20961.1"/>
    <property type="molecule type" value="Genomic_DNA"/>
</dbReference>
<dbReference type="PANTHER" id="PTHR12211:SF0">
    <property type="entry name" value="ENDOPLASMIC RETICULUM RESIDENT PROTEIN 29"/>
    <property type="match status" value="1"/>
</dbReference>
<dbReference type="AlphaFoldDB" id="X6N4N1"/>
<proteinExistence type="predicted"/>
<name>X6N4N1_RETFI</name>
<dbReference type="Pfam" id="PF07749">
    <property type="entry name" value="ERp29"/>
    <property type="match status" value="1"/>
</dbReference>
<dbReference type="InterPro" id="IPR011679">
    <property type="entry name" value="ERp29_C"/>
</dbReference>
<feature type="domain" description="Endoplasmic reticulum resident protein 29 C-terminal" evidence="1">
    <location>
        <begin position="56"/>
        <end position="148"/>
    </location>
</feature>
<feature type="non-terminal residue" evidence="2">
    <location>
        <position position="1"/>
    </location>
</feature>
<dbReference type="SUPFAM" id="SSF47933">
    <property type="entry name" value="ERP29 C domain-like"/>
    <property type="match status" value="1"/>
</dbReference>
<dbReference type="InterPro" id="IPR016855">
    <property type="entry name" value="ERp29"/>
</dbReference>
<sequence length="162" mass="18540">GSSEPQDYNGGRSLDDFVNWINEKAGTRRNTDVIFFFVIELVGNKHNPFFNKKKAGRYPKLDTLAHQFYTNSQSRDIVKKEIATLCQGNEFSKEDCDNYLKTAEKIVEKGNQYVTDEKNRLERILSSSGVRPDKKNGMILRKNVLDGFLEGAELIEEAKQDL</sequence>
<evidence type="ECO:0000313" key="3">
    <source>
        <dbReference type="Proteomes" id="UP000023152"/>
    </source>
</evidence>
<dbReference type="GO" id="GO:0005783">
    <property type="term" value="C:endoplasmic reticulum"/>
    <property type="evidence" value="ECO:0007669"/>
    <property type="project" value="InterPro"/>
</dbReference>
<gene>
    <name evidence="2" type="ORF">RFI_16236</name>
</gene>
<evidence type="ECO:0000259" key="1">
    <source>
        <dbReference type="Pfam" id="PF07749"/>
    </source>
</evidence>
<comment type="caution">
    <text evidence="2">The sequence shown here is derived from an EMBL/GenBank/DDBJ whole genome shotgun (WGS) entry which is preliminary data.</text>
</comment>
<reference evidence="2 3" key="1">
    <citation type="journal article" date="2013" name="Curr. Biol.">
        <title>The Genome of the Foraminiferan Reticulomyxa filosa.</title>
        <authorList>
            <person name="Glockner G."/>
            <person name="Hulsmann N."/>
            <person name="Schleicher M."/>
            <person name="Noegel A.A."/>
            <person name="Eichinger L."/>
            <person name="Gallinger C."/>
            <person name="Pawlowski J."/>
            <person name="Sierra R."/>
            <person name="Euteneuer U."/>
            <person name="Pillet L."/>
            <person name="Moustafa A."/>
            <person name="Platzer M."/>
            <person name="Groth M."/>
            <person name="Szafranski K."/>
            <person name="Schliwa M."/>
        </authorList>
    </citation>
    <scope>NUCLEOTIDE SEQUENCE [LARGE SCALE GENOMIC DNA]</scope>
</reference>
<dbReference type="PANTHER" id="PTHR12211">
    <property type="entry name" value="ENDOPLASMIC RETICULUM PROTEIN ERP29"/>
    <property type="match status" value="1"/>
</dbReference>
<accession>X6N4N1</accession>
<keyword evidence="3" id="KW-1185">Reference proteome</keyword>
<dbReference type="OrthoDB" id="10264505at2759"/>
<dbReference type="InterPro" id="IPR036356">
    <property type="entry name" value="ERp29_C_sf"/>
</dbReference>
<dbReference type="Proteomes" id="UP000023152">
    <property type="component" value="Unassembled WGS sequence"/>
</dbReference>
<protein>
    <recommendedName>
        <fullName evidence="1">Endoplasmic reticulum resident protein 29 C-terminal domain-containing protein</fullName>
    </recommendedName>
</protein>
<organism evidence="2 3">
    <name type="scientific">Reticulomyxa filosa</name>
    <dbReference type="NCBI Taxonomy" id="46433"/>
    <lineage>
        <taxon>Eukaryota</taxon>
        <taxon>Sar</taxon>
        <taxon>Rhizaria</taxon>
        <taxon>Retaria</taxon>
        <taxon>Foraminifera</taxon>
        <taxon>Monothalamids</taxon>
        <taxon>Reticulomyxidae</taxon>
        <taxon>Reticulomyxa</taxon>
    </lineage>
</organism>
<evidence type="ECO:0000313" key="2">
    <source>
        <dbReference type="EMBL" id="ETO20961.1"/>
    </source>
</evidence>
<dbReference type="Gene3D" id="1.20.1150.12">
    <property type="entry name" value="Endoplasmic reticulum resident protein 29, C-terminal domain"/>
    <property type="match status" value="1"/>
</dbReference>